<gene>
    <name evidence="1" type="ORF">VNO78_21421</name>
</gene>
<keyword evidence="2" id="KW-1185">Reference proteome</keyword>
<dbReference type="Proteomes" id="UP001386955">
    <property type="component" value="Unassembled WGS sequence"/>
</dbReference>
<evidence type="ECO:0000313" key="1">
    <source>
        <dbReference type="EMBL" id="KAK7392971.1"/>
    </source>
</evidence>
<reference evidence="1 2" key="1">
    <citation type="submission" date="2024-01" db="EMBL/GenBank/DDBJ databases">
        <title>The genomes of 5 underutilized Papilionoideae crops provide insights into root nodulation and disease resistanc.</title>
        <authorList>
            <person name="Jiang F."/>
        </authorList>
    </citation>
    <scope>NUCLEOTIDE SEQUENCE [LARGE SCALE GENOMIC DNA]</scope>
    <source>
        <strain evidence="1">DUOXIRENSHENG_FW03</strain>
        <tissue evidence="1">Leaves</tissue>
    </source>
</reference>
<protein>
    <submittedName>
        <fullName evidence="1">Uncharacterized protein</fullName>
    </submittedName>
</protein>
<organism evidence="1 2">
    <name type="scientific">Psophocarpus tetragonolobus</name>
    <name type="common">Winged bean</name>
    <name type="synonym">Dolichos tetragonolobus</name>
    <dbReference type="NCBI Taxonomy" id="3891"/>
    <lineage>
        <taxon>Eukaryota</taxon>
        <taxon>Viridiplantae</taxon>
        <taxon>Streptophyta</taxon>
        <taxon>Embryophyta</taxon>
        <taxon>Tracheophyta</taxon>
        <taxon>Spermatophyta</taxon>
        <taxon>Magnoliopsida</taxon>
        <taxon>eudicotyledons</taxon>
        <taxon>Gunneridae</taxon>
        <taxon>Pentapetalae</taxon>
        <taxon>rosids</taxon>
        <taxon>fabids</taxon>
        <taxon>Fabales</taxon>
        <taxon>Fabaceae</taxon>
        <taxon>Papilionoideae</taxon>
        <taxon>50 kb inversion clade</taxon>
        <taxon>NPAAA clade</taxon>
        <taxon>indigoferoid/millettioid clade</taxon>
        <taxon>Phaseoleae</taxon>
        <taxon>Psophocarpus</taxon>
    </lineage>
</organism>
<evidence type="ECO:0000313" key="2">
    <source>
        <dbReference type="Proteomes" id="UP001386955"/>
    </source>
</evidence>
<sequence length="101" mass="11452">MSIVESPVSFCFLVSSLFILRHNALHSNEPKRRHIAESRVSFRILFRTFLINSFIRSVVLQFTSAKIPMIQSFPVSNFPNLALSGSLSFSPRFSVALLRPP</sequence>
<name>A0AAN9SCB2_PSOTE</name>
<proteinExistence type="predicted"/>
<comment type="caution">
    <text evidence="1">The sequence shown here is derived from an EMBL/GenBank/DDBJ whole genome shotgun (WGS) entry which is preliminary data.</text>
</comment>
<dbReference type="AlphaFoldDB" id="A0AAN9SCB2"/>
<dbReference type="EMBL" id="JAYMYS010000005">
    <property type="protein sequence ID" value="KAK7392971.1"/>
    <property type="molecule type" value="Genomic_DNA"/>
</dbReference>
<accession>A0AAN9SCB2</accession>